<feature type="transmembrane region" description="Helical" evidence="10">
    <location>
        <begin position="193"/>
        <end position="210"/>
    </location>
</feature>
<dbReference type="InterPro" id="IPR044738">
    <property type="entry name" value="Atg22"/>
</dbReference>
<reference evidence="12" key="1">
    <citation type="journal article" date="2018" name="BMC Genomics">
        <title>Comparative genomics of the wheat fungal pathogen Pyrenophora tritici-repentis reveals chromosomal variations and genome plasticity.</title>
        <authorList>
            <person name="Moolhuijzen P."/>
            <person name="See P.T."/>
            <person name="Hane J.K."/>
            <person name="Shi G."/>
            <person name="Liu Z."/>
            <person name="Oliver R.P."/>
            <person name="Moffat C.S."/>
        </authorList>
    </citation>
    <scope>NUCLEOTIDE SEQUENCE [LARGE SCALE GENOMIC DNA]</scope>
    <source>
        <strain evidence="12">M4</strain>
    </source>
</reference>
<dbReference type="KEGG" id="ptrr:6344503"/>
<dbReference type="Pfam" id="PF11700">
    <property type="entry name" value="ATG22"/>
    <property type="match status" value="1"/>
</dbReference>
<comment type="function">
    <text evidence="10">Vacuolar effluxer which mediate the efflux of amino acids resulting from autophagic degradation. The release of autophagic amino acids allows the maintenance of protein synthesis and viability during nitrogen starvation.</text>
</comment>
<dbReference type="InterPro" id="IPR024671">
    <property type="entry name" value="Atg22-like"/>
</dbReference>
<name>A0A834RJJ0_9PLEO</name>
<evidence type="ECO:0000256" key="11">
    <source>
        <dbReference type="SAM" id="MobiDB-lite"/>
    </source>
</evidence>
<dbReference type="EMBL" id="NQIK02000010">
    <property type="protein sequence ID" value="KAF7565271.1"/>
    <property type="molecule type" value="Genomic_DNA"/>
</dbReference>
<evidence type="ECO:0000256" key="10">
    <source>
        <dbReference type="RuleBase" id="RU363073"/>
    </source>
</evidence>
<accession>A0A834RJJ0</accession>
<feature type="transmembrane region" description="Helical" evidence="10">
    <location>
        <begin position="336"/>
        <end position="354"/>
    </location>
</feature>
<dbReference type="AlphaFoldDB" id="A0A834RJJ0"/>
<feature type="transmembrane region" description="Helical" evidence="10">
    <location>
        <begin position="76"/>
        <end position="99"/>
    </location>
</feature>
<gene>
    <name evidence="12" type="ORF">PtrM4_047050</name>
</gene>
<feature type="compositionally biased region" description="Low complexity" evidence="11">
    <location>
        <begin position="21"/>
        <end position="34"/>
    </location>
</feature>
<dbReference type="InterPro" id="IPR050495">
    <property type="entry name" value="ATG22/LtaA_families"/>
</dbReference>
<keyword evidence="7 10" id="KW-1133">Transmembrane helix</keyword>
<feature type="transmembrane region" description="Helical" evidence="10">
    <location>
        <begin position="162"/>
        <end position="181"/>
    </location>
</feature>
<feature type="transmembrane region" description="Helical" evidence="10">
    <location>
        <begin position="404"/>
        <end position="429"/>
    </location>
</feature>
<evidence type="ECO:0000256" key="8">
    <source>
        <dbReference type="ARBA" id="ARBA00023006"/>
    </source>
</evidence>
<feature type="transmembrane region" description="Helical" evidence="10">
    <location>
        <begin position="543"/>
        <end position="569"/>
    </location>
</feature>
<comment type="caution">
    <text evidence="12">The sequence shown here is derived from an EMBL/GenBank/DDBJ whole genome shotgun (WGS) entry which is preliminary data.</text>
</comment>
<feature type="transmembrane region" description="Helical" evidence="10">
    <location>
        <begin position="575"/>
        <end position="595"/>
    </location>
</feature>
<evidence type="ECO:0000256" key="5">
    <source>
        <dbReference type="ARBA" id="ARBA00022692"/>
    </source>
</evidence>
<feature type="transmembrane region" description="Helical" evidence="10">
    <location>
        <begin position="473"/>
        <end position="492"/>
    </location>
</feature>
<dbReference type="InterPro" id="IPR036259">
    <property type="entry name" value="MFS_trans_sf"/>
</dbReference>
<feature type="transmembrane region" description="Helical" evidence="10">
    <location>
        <begin position="308"/>
        <end position="330"/>
    </location>
</feature>
<organism evidence="12 13">
    <name type="scientific">Pyrenophora tritici-repentis</name>
    <dbReference type="NCBI Taxonomy" id="45151"/>
    <lineage>
        <taxon>Eukaryota</taxon>
        <taxon>Fungi</taxon>
        <taxon>Dikarya</taxon>
        <taxon>Ascomycota</taxon>
        <taxon>Pezizomycotina</taxon>
        <taxon>Dothideomycetes</taxon>
        <taxon>Pleosporomycetidae</taxon>
        <taxon>Pleosporales</taxon>
        <taxon>Pleosporineae</taxon>
        <taxon>Pleosporaceae</taxon>
        <taxon>Pyrenophora</taxon>
    </lineage>
</organism>
<dbReference type="CDD" id="cd17483">
    <property type="entry name" value="MFS_Atg22_like"/>
    <property type="match status" value="1"/>
</dbReference>
<feature type="transmembrane region" description="Helical" evidence="10">
    <location>
        <begin position="435"/>
        <end position="461"/>
    </location>
</feature>
<feature type="region of interest" description="Disordered" evidence="11">
    <location>
        <begin position="1"/>
        <end position="43"/>
    </location>
</feature>
<dbReference type="SUPFAM" id="SSF103473">
    <property type="entry name" value="MFS general substrate transporter"/>
    <property type="match status" value="1"/>
</dbReference>
<dbReference type="Proteomes" id="UP000245464">
    <property type="component" value="Chromosome 10"/>
</dbReference>
<feature type="transmembrane region" description="Helical" evidence="10">
    <location>
        <begin position="216"/>
        <end position="238"/>
    </location>
</feature>
<dbReference type="RefSeq" id="XP_065959269.1">
    <property type="nucleotide sequence ID" value="XM_066104705.1"/>
</dbReference>
<evidence type="ECO:0000256" key="2">
    <source>
        <dbReference type="ARBA" id="ARBA00006978"/>
    </source>
</evidence>
<evidence type="ECO:0000256" key="7">
    <source>
        <dbReference type="ARBA" id="ARBA00022989"/>
    </source>
</evidence>
<dbReference type="GO" id="GO:0005774">
    <property type="term" value="C:vacuolar membrane"/>
    <property type="evidence" value="ECO:0007669"/>
    <property type="project" value="UniProtKB-SubCell"/>
</dbReference>
<evidence type="ECO:0000256" key="1">
    <source>
        <dbReference type="ARBA" id="ARBA00004128"/>
    </source>
</evidence>
<dbReference type="PANTHER" id="PTHR23519">
    <property type="entry name" value="AUTOPHAGY-RELATED PROTEIN 22"/>
    <property type="match status" value="1"/>
</dbReference>
<evidence type="ECO:0000256" key="4">
    <source>
        <dbReference type="ARBA" id="ARBA00022554"/>
    </source>
</evidence>
<keyword evidence="9 10" id="KW-0472">Membrane</keyword>
<evidence type="ECO:0000256" key="9">
    <source>
        <dbReference type="ARBA" id="ARBA00023136"/>
    </source>
</evidence>
<comment type="subcellular location">
    <subcellularLocation>
        <location evidence="1 10">Vacuole membrane</location>
        <topology evidence="1 10">Multi-pass membrane protein</topology>
    </subcellularLocation>
</comment>
<keyword evidence="6 10" id="KW-0029">Amino-acid transport</keyword>
<dbReference type="GO" id="GO:0032974">
    <property type="term" value="P:amino acid transmembrane export from vacuole"/>
    <property type="evidence" value="ECO:0007669"/>
    <property type="project" value="InterPro"/>
</dbReference>
<proteinExistence type="inferred from homology"/>
<feature type="transmembrane region" description="Helical" evidence="10">
    <location>
        <begin position="512"/>
        <end position="531"/>
    </location>
</feature>
<keyword evidence="4 10" id="KW-0926">Vacuole</keyword>
<comment type="similarity">
    <text evidence="2 10">Belongs to the ATG22 family.</text>
</comment>
<dbReference type="GeneID" id="6344503"/>
<sequence>MALRAPELPPYSRPTLMRNASSQSKVSVPSISQSNEADDEQSLSDIQTFDMESNPDLPHYEGEDTRLTSDKELRGFYMYGWAAEVFVVCGIGSFIPVTLEQLARENGVLLSDPSIPCKSTKPTVNPGPSLSASTVGALFAPNPEKGQCVVHILGIEINTASFAMYTFSISVLIQALLIISMSGAADHGRFRKTFLLWFAFVGSIATMLFLPVVPKVYLLGAVLAIIANTCFGASFVLLNSFLPLMENIIRDARYPNQLTHQEGLFDQVADVTTALLPSNHTADLSIPMAKSNAAPSVELALATKISSYGIAIGYIAALLVQTIGILVVIAFRSSNLGLRLVLFIIGAWWFIFTLPTARWLRPRPGPPLHIAAQTSNFRTALAYFTYSWKSLGRTATHARHLKDVLLFLAAWFLLSDSIATVSGTAVLFAKTTLGMSYAMLALINVIATVFGVLGAFCWSRLSSFFRLSPTQTILLCILLFEVIPLYGLLGYIPAVQRLGYLGLQQQWEMYPLGAVYGFVLGGLSSYCRALFGELIPPGYEAAFYALYAITDKGSSVFGPAIVGAITDAYGEIRPAFWFLAVLVGLPFPIMMLVNVDRGRADGASLAQTLEELSRARDSLLDIRNDLHSSISYQRT</sequence>
<dbReference type="PANTHER" id="PTHR23519:SF1">
    <property type="entry name" value="AUTOPHAGY-RELATED PROTEIN 22"/>
    <property type="match status" value="1"/>
</dbReference>
<keyword evidence="8 10" id="KW-0072">Autophagy</keyword>
<dbReference type="Gene3D" id="1.20.1250.20">
    <property type="entry name" value="MFS general substrate transporter like domains"/>
    <property type="match status" value="1"/>
</dbReference>
<keyword evidence="3 10" id="KW-0813">Transport</keyword>
<evidence type="ECO:0000313" key="13">
    <source>
        <dbReference type="Proteomes" id="UP000245464"/>
    </source>
</evidence>
<evidence type="ECO:0000256" key="6">
    <source>
        <dbReference type="ARBA" id="ARBA00022970"/>
    </source>
</evidence>
<protein>
    <recommendedName>
        <fullName evidence="10">Autophagy-related protein</fullName>
    </recommendedName>
</protein>
<evidence type="ECO:0000256" key="3">
    <source>
        <dbReference type="ARBA" id="ARBA00022448"/>
    </source>
</evidence>
<dbReference type="GO" id="GO:0006914">
    <property type="term" value="P:autophagy"/>
    <property type="evidence" value="ECO:0007669"/>
    <property type="project" value="UniProtKB-KW"/>
</dbReference>
<keyword evidence="5 10" id="KW-0812">Transmembrane</keyword>
<evidence type="ECO:0000313" key="12">
    <source>
        <dbReference type="EMBL" id="KAF7565271.1"/>
    </source>
</evidence>